<comment type="cofactor">
    <cofactor evidence="2">
        <name>[4Fe-4S] cluster</name>
        <dbReference type="ChEBI" id="CHEBI:49883"/>
    </cofactor>
</comment>
<comment type="similarity">
    <text evidence="4">Belongs to the succinate dehydrogenase/fumarate reductase iron-sulfur protein family.</text>
</comment>
<keyword evidence="10" id="KW-0001">2Fe-2S</keyword>
<evidence type="ECO:0000256" key="11">
    <source>
        <dbReference type="ARBA" id="ARBA00022723"/>
    </source>
</evidence>
<reference evidence="20" key="1">
    <citation type="submission" date="2008-05" db="EMBL/GenBank/DDBJ databases">
        <title>Genome sequence of Riesia pediculicola USDA.</title>
        <authorList>
            <person name="Kirkness E.F."/>
        </authorList>
    </citation>
    <scope>NUCLEOTIDE SEQUENCE [LARGE SCALE GENOMIC DNA]</scope>
    <source>
        <strain evidence="20">USDA</strain>
    </source>
</reference>
<dbReference type="GO" id="GO:0022904">
    <property type="term" value="P:respiratory electron transport chain"/>
    <property type="evidence" value="ECO:0007669"/>
    <property type="project" value="TreeGrafter"/>
</dbReference>
<organism evidence="20 21">
    <name type="scientific">Riesia pediculicola (strain USDA)</name>
    <dbReference type="NCBI Taxonomy" id="515618"/>
    <lineage>
        <taxon>Bacteria</taxon>
        <taxon>Pseudomonadati</taxon>
        <taxon>Pseudomonadota</taxon>
        <taxon>Gammaproteobacteria</taxon>
        <taxon>Enterobacterales</taxon>
        <taxon>Enterobacteriaceae</taxon>
        <taxon>Candidatus Riesia</taxon>
    </lineage>
</organism>
<keyword evidence="7" id="KW-0813">Transport</keyword>
<dbReference type="PANTHER" id="PTHR11921:SF29">
    <property type="entry name" value="SUCCINATE DEHYDROGENASE [UBIQUINONE] IRON-SULFUR SUBUNIT, MITOCHONDRIAL"/>
    <property type="match status" value="1"/>
</dbReference>
<dbReference type="Pfam" id="PF13085">
    <property type="entry name" value="Fer2_3"/>
    <property type="match status" value="1"/>
</dbReference>
<protein>
    <recommendedName>
        <fullName evidence="6">Succinate dehydrogenase iron-sulfur subunit</fullName>
        <ecNumber evidence="5">1.3.5.1</ecNumber>
    </recommendedName>
</protein>
<dbReference type="GO" id="GO:0006099">
    <property type="term" value="P:tricarboxylic acid cycle"/>
    <property type="evidence" value="ECO:0007669"/>
    <property type="project" value="UniProtKB-KW"/>
</dbReference>
<dbReference type="NCBIfam" id="NF004616">
    <property type="entry name" value="PRK05950.1"/>
    <property type="match status" value="1"/>
</dbReference>
<dbReference type="EC" id="1.3.5.1" evidence="5"/>
<evidence type="ECO:0000313" key="21">
    <source>
        <dbReference type="Proteomes" id="UP000001700"/>
    </source>
</evidence>
<dbReference type="NCBIfam" id="TIGR00384">
    <property type="entry name" value="dhsB"/>
    <property type="match status" value="1"/>
</dbReference>
<comment type="pathway">
    <text evidence="3">Carbohydrate metabolism; tricarboxylic acid cycle; fumarate from succinate (bacterial route): step 1/1.</text>
</comment>
<dbReference type="Gene3D" id="1.10.1060.10">
    <property type="entry name" value="Alpha-helical ferredoxin"/>
    <property type="match status" value="1"/>
</dbReference>
<proteinExistence type="inferred from homology"/>
<dbReference type="PANTHER" id="PTHR11921">
    <property type="entry name" value="SUCCINATE DEHYDROGENASE IRON-SULFUR PROTEIN"/>
    <property type="match status" value="1"/>
</dbReference>
<evidence type="ECO:0000256" key="15">
    <source>
        <dbReference type="ARBA" id="ARBA00023014"/>
    </source>
</evidence>
<evidence type="ECO:0000256" key="5">
    <source>
        <dbReference type="ARBA" id="ARBA00012792"/>
    </source>
</evidence>
<keyword evidence="12" id="KW-0249">Electron transport</keyword>
<dbReference type="SUPFAM" id="SSF46548">
    <property type="entry name" value="alpha-helical ferredoxin"/>
    <property type="match status" value="1"/>
</dbReference>
<dbReference type="AlphaFoldDB" id="D4G835"/>
<dbReference type="InterPro" id="IPR036010">
    <property type="entry name" value="2Fe-2S_ferredoxin-like_sf"/>
</dbReference>
<dbReference type="GO" id="GO:0046872">
    <property type="term" value="F:metal ion binding"/>
    <property type="evidence" value="ECO:0007669"/>
    <property type="project" value="UniProtKB-KW"/>
</dbReference>
<dbReference type="Pfam" id="PF13534">
    <property type="entry name" value="Fer4_17"/>
    <property type="match status" value="1"/>
</dbReference>
<dbReference type="InterPro" id="IPR004489">
    <property type="entry name" value="Succ_DH/fum_Rdtase_Fe-S"/>
</dbReference>
<evidence type="ECO:0000313" key="20">
    <source>
        <dbReference type="EMBL" id="ADD79481.1"/>
    </source>
</evidence>
<feature type="domain" description="Succinate dehydogenase/fumarate reductase N-terminal" evidence="19">
    <location>
        <begin position="14"/>
        <end position="121"/>
    </location>
</feature>
<keyword evidence="11" id="KW-0479">Metal-binding</keyword>
<evidence type="ECO:0000256" key="9">
    <source>
        <dbReference type="ARBA" id="ARBA00022532"/>
    </source>
</evidence>
<keyword evidence="21" id="KW-1185">Reference proteome</keyword>
<comment type="cofactor">
    <cofactor evidence="1">
        <name>[3Fe-4S] cluster</name>
        <dbReference type="ChEBI" id="CHEBI:21137"/>
    </cofactor>
</comment>
<evidence type="ECO:0000259" key="19">
    <source>
        <dbReference type="Pfam" id="PF13085"/>
    </source>
</evidence>
<dbReference type="GO" id="GO:0051537">
    <property type="term" value="F:2 iron, 2 sulfur cluster binding"/>
    <property type="evidence" value="ECO:0007669"/>
    <property type="project" value="UniProtKB-KW"/>
</dbReference>
<evidence type="ECO:0000256" key="3">
    <source>
        <dbReference type="ARBA" id="ARBA00004894"/>
    </source>
</evidence>
<dbReference type="eggNOG" id="COG0479">
    <property type="taxonomic scope" value="Bacteria"/>
</dbReference>
<dbReference type="InterPro" id="IPR009051">
    <property type="entry name" value="Helical_ferredxn"/>
</dbReference>
<accession>D4G835</accession>
<dbReference type="GO" id="GO:0051538">
    <property type="term" value="F:3 iron, 4 sulfur cluster binding"/>
    <property type="evidence" value="ECO:0007669"/>
    <property type="project" value="UniProtKB-KW"/>
</dbReference>
<evidence type="ECO:0000256" key="13">
    <source>
        <dbReference type="ARBA" id="ARBA00023002"/>
    </source>
</evidence>
<keyword evidence="15" id="KW-0411">Iron-sulfur</keyword>
<dbReference type="STRING" id="515618.RIEPE_0231"/>
<dbReference type="EMBL" id="CP001085">
    <property type="protein sequence ID" value="ADD79481.1"/>
    <property type="molecule type" value="Genomic_DNA"/>
</dbReference>
<keyword evidence="8" id="KW-0004">4Fe-4S</keyword>
<comment type="catalytic activity">
    <reaction evidence="18">
        <text>a quinone + succinate = fumarate + a quinol</text>
        <dbReference type="Rhea" id="RHEA:40523"/>
        <dbReference type="ChEBI" id="CHEBI:24646"/>
        <dbReference type="ChEBI" id="CHEBI:29806"/>
        <dbReference type="ChEBI" id="CHEBI:30031"/>
        <dbReference type="ChEBI" id="CHEBI:132124"/>
        <dbReference type="EC" id="1.3.5.1"/>
    </reaction>
</comment>
<dbReference type="FunFam" id="1.10.1060.10:FF:000001">
    <property type="entry name" value="Succinate dehydrogenase iron-sulfur subunit SdhB"/>
    <property type="match status" value="1"/>
</dbReference>
<evidence type="ECO:0000256" key="18">
    <source>
        <dbReference type="ARBA" id="ARBA00049220"/>
    </source>
</evidence>
<dbReference type="GO" id="GO:0009055">
    <property type="term" value="F:electron transfer activity"/>
    <property type="evidence" value="ECO:0007669"/>
    <property type="project" value="InterPro"/>
</dbReference>
<dbReference type="SUPFAM" id="SSF54292">
    <property type="entry name" value="2Fe-2S ferredoxin-like"/>
    <property type="match status" value="1"/>
</dbReference>
<dbReference type="GO" id="GO:0051539">
    <property type="term" value="F:4 iron, 4 sulfur cluster binding"/>
    <property type="evidence" value="ECO:0007669"/>
    <property type="project" value="UniProtKB-KW"/>
</dbReference>
<evidence type="ECO:0000256" key="7">
    <source>
        <dbReference type="ARBA" id="ARBA00022448"/>
    </source>
</evidence>
<evidence type="ECO:0000256" key="4">
    <source>
        <dbReference type="ARBA" id="ARBA00009433"/>
    </source>
</evidence>
<sequence>MIHIKKNQKDNLELSIYRYNSSISSYPYMKSYFFQMEKVKGKMLLDLLIQVKKKDPSFSFRMSCGQGVCGSDGMNINGRNGLSCITSVDWLIKRNKKIVIKPLTGFPILKDLIVDLSSFFNQYQKVLPYIIKDQKDIFDKRKNIQKVDSRNQLEGLYECILCACCSSSCPSFWWNEKKFLGPAAILVLYRFLLDDRDHGNDLRLRRLHDHFSVFKCHNIMNCVSFCPKKLNPNKAIRSVKIMLLKHIFKKINKKL</sequence>
<evidence type="ECO:0000256" key="16">
    <source>
        <dbReference type="ARBA" id="ARBA00023291"/>
    </source>
</evidence>
<keyword evidence="9" id="KW-0816">Tricarboxylic acid cycle</keyword>
<evidence type="ECO:0000256" key="1">
    <source>
        <dbReference type="ARBA" id="ARBA00001927"/>
    </source>
</evidence>
<evidence type="ECO:0000256" key="17">
    <source>
        <dbReference type="ARBA" id="ARBA00034078"/>
    </source>
</evidence>
<dbReference type="PROSITE" id="PS00198">
    <property type="entry name" value="4FE4S_FER_1"/>
    <property type="match status" value="1"/>
</dbReference>
<keyword evidence="16" id="KW-0003">3Fe-4S</keyword>
<gene>
    <name evidence="20" type="ordered locus">RIEPE_0231</name>
</gene>
<keyword evidence="14" id="KW-0408">Iron</keyword>
<evidence type="ECO:0000256" key="14">
    <source>
        <dbReference type="ARBA" id="ARBA00023004"/>
    </source>
</evidence>
<evidence type="ECO:0000256" key="12">
    <source>
        <dbReference type="ARBA" id="ARBA00022982"/>
    </source>
</evidence>
<dbReference type="RefSeq" id="WP_013087471.1">
    <property type="nucleotide sequence ID" value="NC_014109.1"/>
</dbReference>
<evidence type="ECO:0000256" key="6">
    <source>
        <dbReference type="ARBA" id="ARBA00022131"/>
    </source>
</evidence>
<dbReference type="GO" id="GO:0008177">
    <property type="term" value="F:succinate dehydrogenase (quinone) activity"/>
    <property type="evidence" value="ECO:0007669"/>
    <property type="project" value="UniProtKB-EC"/>
</dbReference>
<evidence type="ECO:0000256" key="10">
    <source>
        <dbReference type="ARBA" id="ARBA00022714"/>
    </source>
</evidence>
<dbReference type="InterPro" id="IPR050573">
    <property type="entry name" value="SDH/FRD_Iron-Sulfur"/>
</dbReference>
<dbReference type="InterPro" id="IPR025192">
    <property type="entry name" value="Succ_DH/fum_Rdtase_N"/>
</dbReference>
<name>D4G835_RIEPU</name>
<dbReference type="Gene3D" id="3.10.20.30">
    <property type="match status" value="1"/>
</dbReference>
<dbReference type="InterPro" id="IPR012675">
    <property type="entry name" value="Beta-grasp_dom_sf"/>
</dbReference>
<dbReference type="HOGENOM" id="CLU_044838_0_2_6"/>
<dbReference type="KEGG" id="rip:RIEPE_0231"/>
<evidence type="ECO:0000256" key="2">
    <source>
        <dbReference type="ARBA" id="ARBA00001966"/>
    </source>
</evidence>
<dbReference type="InterPro" id="IPR017900">
    <property type="entry name" value="4Fe4S_Fe_S_CS"/>
</dbReference>
<dbReference type="OrthoDB" id="9804391at2"/>
<evidence type="ECO:0000256" key="8">
    <source>
        <dbReference type="ARBA" id="ARBA00022485"/>
    </source>
</evidence>
<comment type="cofactor">
    <cofactor evidence="17">
        <name>[2Fe-2S] cluster</name>
        <dbReference type="ChEBI" id="CHEBI:190135"/>
    </cofactor>
</comment>
<keyword evidence="13 20" id="KW-0560">Oxidoreductase</keyword>
<dbReference type="Proteomes" id="UP000001700">
    <property type="component" value="Chromosome"/>
</dbReference>